<comment type="subcellular location">
    <subcellularLocation>
        <location evidence="1">Membrane</location>
    </subcellularLocation>
</comment>
<feature type="transmembrane region" description="Helical" evidence="5">
    <location>
        <begin position="85"/>
        <end position="113"/>
    </location>
</feature>
<keyword evidence="8" id="KW-1185">Reference proteome</keyword>
<dbReference type="Gene3D" id="1.20.1070.10">
    <property type="entry name" value="Rhodopsin 7-helix transmembrane proteins"/>
    <property type="match status" value="1"/>
</dbReference>
<dbReference type="InterPro" id="IPR000276">
    <property type="entry name" value="GPCR_Rhodpsn"/>
</dbReference>
<comment type="caution">
    <text evidence="7">The sequence shown here is derived from an EMBL/GenBank/DDBJ whole genome shotgun (WGS) entry which is preliminary data.</text>
</comment>
<feature type="domain" description="G-protein coupled receptors family 1 profile" evidence="6">
    <location>
        <begin position="105"/>
        <end position="447"/>
    </location>
</feature>
<dbReference type="InterPro" id="IPR053326">
    <property type="entry name" value="GPCR1-like"/>
</dbReference>
<evidence type="ECO:0000256" key="1">
    <source>
        <dbReference type="ARBA" id="ARBA00004370"/>
    </source>
</evidence>
<dbReference type="CDD" id="cd14978">
    <property type="entry name" value="7tmA_FMRFamide_R-like"/>
    <property type="match status" value="1"/>
</dbReference>
<dbReference type="Proteomes" id="UP001201812">
    <property type="component" value="Unassembled WGS sequence"/>
</dbReference>
<accession>A0AAD4NB60</accession>
<dbReference type="GO" id="GO:0016020">
    <property type="term" value="C:membrane"/>
    <property type="evidence" value="ECO:0007669"/>
    <property type="project" value="UniProtKB-SubCell"/>
</dbReference>
<keyword evidence="3 5" id="KW-1133">Transmembrane helix</keyword>
<dbReference type="PRINTS" id="PR00237">
    <property type="entry name" value="GPCRRHODOPSN"/>
</dbReference>
<feature type="transmembrane region" description="Helical" evidence="5">
    <location>
        <begin position="171"/>
        <end position="194"/>
    </location>
</feature>
<feature type="transmembrane region" description="Helical" evidence="5">
    <location>
        <begin position="261"/>
        <end position="285"/>
    </location>
</feature>
<keyword evidence="7" id="KW-0675">Receptor</keyword>
<evidence type="ECO:0000313" key="8">
    <source>
        <dbReference type="Proteomes" id="UP001201812"/>
    </source>
</evidence>
<organism evidence="7 8">
    <name type="scientific">Ditylenchus destructor</name>
    <dbReference type="NCBI Taxonomy" id="166010"/>
    <lineage>
        <taxon>Eukaryota</taxon>
        <taxon>Metazoa</taxon>
        <taxon>Ecdysozoa</taxon>
        <taxon>Nematoda</taxon>
        <taxon>Chromadorea</taxon>
        <taxon>Rhabditida</taxon>
        <taxon>Tylenchina</taxon>
        <taxon>Tylenchomorpha</taxon>
        <taxon>Sphaerularioidea</taxon>
        <taxon>Anguinidae</taxon>
        <taxon>Anguininae</taxon>
        <taxon>Ditylenchus</taxon>
    </lineage>
</organism>
<protein>
    <submittedName>
        <fullName evidence="7">7 transmembrane receptor (Rhodopsin family) domain-containing protein</fullName>
    </submittedName>
</protein>
<dbReference type="PANTHER" id="PTHR47632">
    <property type="entry name" value="FMRFAMIDE PEPTIDE RECEPTOR FAMILY-RELATED"/>
    <property type="match status" value="1"/>
</dbReference>
<dbReference type="EMBL" id="JAKKPZ010000003">
    <property type="protein sequence ID" value="KAI1723840.1"/>
    <property type="molecule type" value="Genomic_DNA"/>
</dbReference>
<sequence length="643" mass="72602">MLTFSHPSSMADIGDPARLLNHSSAILANATLNSLLINGSSFTPGDILLQNEGAAGDGGQSILLNAMECICSDLQHEDYSPLYAWFNYMVIIIMLPSLSVFGVLTNFVNVFIFSRKRMHNSSNTYLLFLSCSDFMVIVTGLFIFWIDSARSYIPELVSAPYTTVYTLPFGYMAQTCSIYFTVAAAFDCYVSVCWKRSSHHYCTTRRARQIVGSITLCSILYNSLRFPQFSLRKCFHDGTQDLVIEICPTSLFFTINTVYNVYMYMVLMTLLPFLLLLVLNALIIIQKSLDGAKNRKKCVNQKKKQRTIQNQNDTVSLRKELLLKQTELQAGSMPNSNFQKLEKGSQTTEFGRVARPPVVRAFTKSMSPQSRASSSHRSSLSSLAATSADDTITMIMVVVLFLSCNTLALIVNLIETFFEPDALLLNLLSDASNFLVIFNSSVNCVIYMIFNTEYREVFLIHFIQVKQYFRVRLCLGRKSTRDSLRTMPGGSTATVERYLYKSPNRVLGAADGLYIRDSRNNNGPMKLELNGHNFTGVRAGEGSFGCEKYYFARREDHSPVWLPSAHPWLLTANLTEDDLNRQYLLEERMHQDVHYKTVPISDTQQSFDPSNSEMLLVDDDSGWDESASTMVLPSPARHPIWLR</sequence>
<evidence type="ECO:0000256" key="5">
    <source>
        <dbReference type="SAM" id="Phobius"/>
    </source>
</evidence>
<name>A0AAD4NB60_9BILA</name>
<feature type="transmembrane region" description="Helical" evidence="5">
    <location>
        <begin position="431"/>
        <end position="450"/>
    </location>
</feature>
<evidence type="ECO:0000259" key="6">
    <source>
        <dbReference type="PROSITE" id="PS50262"/>
    </source>
</evidence>
<proteinExistence type="predicted"/>
<keyword evidence="2 5" id="KW-0812">Transmembrane</keyword>
<keyword evidence="4 5" id="KW-0472">Membrane</keyword>
<gene>
    <name evidence="7" type="ORF">DdX_04017</name>
</gene>
<evidence type="ECO:0000313" key="7">
    <source>
        <dbReference type="EMBL" id="KAI1723840.1"/>
    </source>
</evidence>
<dbReference type="AlphaFoldDB" id="A0AAD4NB60"/>
<evidence type="ECO:0000256" key="2">
    <source>
        <dbReference type="ARBA" id="ARBA00022692"/>
    </source>
</evidence>
<dbReference type="Pfam" id="PF00001">
    <property type="entry name" value="7tm_1"/>
    <property type="match status" value="1"/>
</dbReference>
<feature type="transmembrane region" description="Helical" evidence="5">
    <location>
        <begin position="392"/>
        <end position="411"/>
    </location>
</feature>
<dbReference type="PROSITE" id="PS50262">
    <property type="entry name" value="G_PROTEIN_RECEP_F1_2"/>
    <property type="match status" value="1"/>
</dbReference>
<feature type="transmembrane region" description="Helical" evidence="5">
    <location>
        <begin position="206"/>
        <end position="224"/>
    </location>
</feature>
<evidence type="ECO:0000256" key="4">
    <source>
        <dbReference type="ARBA" id="ARBA00023136"/>
    </source>
</evidence>
<dbReference type="SUPFAM" id="SSF81321">
    <property type="entry name" value="Family A G protein-coupled receptor-like"/>
    <property type="match status" value="1"/>
</dbReference>
<dbReference type="GO" id="GO:0004930">
    <property type="term" value="F:G protein-coupled receptor activity"/>
    <property type="evidence" value="ECO:0007669"/>
    <property type="project" value="InterPro"/>
</dbReference>
<dbReference type="InterPro" id="IPR017452">
    <property type="entry name" value="GPCR_Rhodpsn_7TM"/>
</dbReference>
<dbReference type="PANTHER" id="PTHR47632:SF4">
    <property type="entry name" value="G-PROTEIN COUPLED RECEPTORS FAMILY 1 PROFILE DOMAIN-CONTAINING PROTEIN"/>
    <property type="match status" value="1"/>
</dbReference>
<evidence type="ECO:0000256" key="3">
    <source>
        <dbReference type="ARBA" id="ARBA00022989"/>
    </source>
</evidence>
<reference evidence="7" key="1">
    <citation type="submission" date="2022-01" db="EMBL/GenBank/DDBJ databases">
        <title>Genome Sequence Resource for Two Populations of Ditylenchus destructor, the Migratory Endoparasitic Phytonematode.</title>
        <authorList>
            <person name="Zhang H."/>
            <person name="Lin R."/>
            <person name="Xie B."/>
        </authorList>
    </citation>
    <scope>NUCLEOTIDE SEQUENCE</scope>
    <source>
        <strain evidence="7">BazhouSP</strain>
    </source>
</reference>
<feature type="transmembrane region" description="Helical" evidence="5">
    <location>
        <begin position="125"/>
        <end position="146"/>
    </location>
</feature>